<protein>
    <submittedName>
        <fullName evidence="1">Uncharacterized protein</fullName>
    </submittedName>
</protein>
<accession>A0A6C0B7M6</accession>
<reference evidence="1" key="1">
    <citation type="journal article" date="2020" name="Nature">
        <title>Giant virus diversity and host interactions through global metagenomics.</title>
        <authorList>
            <person name="Schulz F."/>
            <person name="Roux S."/>
            <person name="Paez-Espino D."/>
            <person name="Jungbluth S."/>
            <person name="Walsh D.A."/>
            <person name="Denef V.J."/>
            <person name="McMahon K.D."/>
            <person name="Konstantinidis K.T."/>
            <person name="Eloe-Fadrosh E.A."/>
            <person name="Kyrpides N.C."/>
            <person name="Woyke T."/>
        </authorList>
    </citation>
    <scope>NUCLEOTIDE SEQUENCE</scope>
    <source>
        <strain evidence="1">GVMAG-M-3300010157-4</strain>
    </source>
</reference>
<name>A0A6C0B7M6_9ZZZZ</name>
<dbReference type="AlphaFoldDB" id="A0A6C0B7M6"/>
<organism evidence="1">
    <name type="scientific">viral metagenome</name>
    <dbReference type="NCBI Taxonomy" id="1070528"/>
    <lineage>
        <taxon>unclassified sequences</taxon>
        <taxon>metagenomes</taxon>
        <taxon>organismal metagenomes</taxon>
    </lineage>
</organism>
<evidence type="ECO:0000313" key="1">
    <source>
        <dbReference type="EMBL" id="QHS87559.1"/>
    </source>
</evidence>
<dbReference type="EMBL" id="MN739082">
    <property type="protein sequence ID" value="QHS87559.1"/>
    <property type="molecule type" value="Genomic_DNA"/>
</dbReference>
<sequence length="167" mass="18938">MISDEELQKIYKEAQSDESLLSTIDANELLLAYENHNNSYLDGKTSADIAQEIASSFDMLKETFAVPNTLKKEMALSLTGYRFVDEIDLLHVGKYTRWIQKYTASRKPALANGGFLTNIEHGDTGIYLKIRLYNNKIINIAFDNCLLYQKMGVGEQLVLLVADYVEK</sequence>
<proteinExistence type="predicted"/>